<evidence type="ECO:0000313" key="1">
    <source>
        <dbReference type="EMBL" id="KAF5176832.1"/>
    </source>
</evidence>
<feature type="non-terminal residue" evidence="1">
    <location>
        <position position="50"/>
    </location>
</feature>
<name>A0A7J6UXC2_THATH</name>
<dbReference type="GO" id="GO:0016740">
    <property type="term" value="F:transferase activity"/>
    <property type="evidence" value="ECO:0007669"/>
    <property type="project" value="UniProtKB-KW"/>
</dbReference>
<dbReference type="Proteomes" id="UP000554482">
    <property type="component" value="Unassembled WGS sequence"/>
</dbReference>
<dbReference type="OrthoDB" id="1891655at2759"/>
<proteinExistence type="predicted"/>
<dbReference type="AlphaFoldDB" id="A0A7J6UXC2"/>
<comment type="caution">
    <text evidence="1">The sequence shown here is derived from an EMBL/GenBank/DDBJ whole genome shotgun (WGS) entry which is preliminary data.</text>
</comment>
<protein>
    <submittedName>
        <fullName evidence="1">Glutathione s-transferase</fullName>
    </submittedName>
</protein>
<dbReference type="EMBL" id="JABWDY010042161">
    <property type="protein sequence ID" value="KAF5176832.1"/>
    <property type="molecule type" value="Genomic_DNA"/>
</dbReference>
<keyword evidence="2" id="KW-1185">Reference proteome</keyword>
<keyword evidence="1" id="KW-0808">Transferase</keyword>
<organism evidence="1 2">
    <name type="scientific">Thalictrum thalictroides</name>
    <name type="common">Rue-anemone</name>
    <name type="synonym">Anemone thalictroides</name>
    <dbReference type="NCBI Taxonomy" id="46969"/>
    <lineage>
        <taxon>Eukaryota</taxon>
        <taxon>Viridiplantae</taxon>
        <taxon>Streptophyta</taxon>
        <taxon>Embryophyta</taxon>
        <taxon>Tracheophyta</taxon>
        <taxon>Spermatophyta</taxon>
        <taxon>Magnoliopsida</taxon>
        <taxon>Ranunculales</taxon>
        <taxon>Ranunculaceae</taxon>
        <taxon>Thalictroideae</taxon>
        <taxon>Thalictrum</taxon>
    </lineage>
</organism>
<evidence type="ECO:0000313" key="2">
    <source>
        <dbReference type="Proteomes" id="UP000554482"/>
    </source>
</evidence>
<accession>A0A7J6UXC2</accession>
<dbReference type="SUPFAM" id="SSF52833">
    <property type="entry name" value="Thioredoxin-like"/>
    <property type="match status" value="1"/>
</dbReference>
<dbReference type="InterPro" id="IPR036249">
    <property type="entry name" value="Thioredoxin-like_sf"/>
</dbReference>
<sequence length="50" mass="5533">MATAVASDVKVLGSWASPFVMRPCIALNIKNVDYEFLQEEFGSKSDLLLK</sequence>
<gene>
    <name evidence="1" type="ORF">FRX31_033578</name>
</gene>
<dbReference type="Gene3D" id="3.40.30.10">
    <property type="entry name" value="Glutaredoxin"/>
    <property type="match status" value="1"/>
</dbReference>
<reference evidence="1 2" key="1">
    <citation type="submission" date="2020-06" db="EMBL/GenBank/DDBJ databases">
        <title>Transcriptomic and genomic resources for Thalictrum thalictroides and T. hernandezii: Facilitating candidate gene discovery in an emerging model plant lineage.</title>
        <authorList>
            <person name="Arias T."/>
            <person name="Riano-Pachon D.M."/>
            <person name="Di Stilio V.S."/>
        </authorList>
    </citation>
    <scope>NUCLEOTIDE SEQUENCE [LARGE SCALE GENOMIC DNA]</scope>
    <source>
        <strain evidence="2">cv. WT478/WT964</strain>
        <tissue evidence="1">Leaves</tissue>
    </source>
</reference>